<dbReference type="AlphaFoldDB" id="C5L201"/>
<feature type="region of interest" description="Disordered" evidence="1">
    <location>
        <begin position="579"/>
        <end position="770"/>
    </location>
</feature>
<protein>
    <submittedName>
        <fullName evidence="2">Uncharacterized protein</fullName>
    </submittedName>
</protein>
<feature type="region of interest" description="Disordered" evidence="1">
    <location>
        <begin position="16"/>
        <end position="53"/>
    </location>
</feature>
<feature type="compositionally biased region" description="Polar residues" evidence="1">
    <location>
        <begin position="296"/>
        <end position="306"/>
    </location>
</feature>
<feature type="compositionally biased region" description="Basic and acidic residues" evidence="1">
    <location>
        <begin position="667"/>
        <end position="677"/>
    </location>
</feature>
<feature type="compositionally biased region" description="Acidic residues" evidence="1">
    <location>
        <begin position="264"/>
        <end position="275"/>
    </location>
</feature>
<feature type="region of interest" description="Disordered" evidence="1">
    <location>
        <begin position="144"/>
        <end position="410"/>
    </location>
</feature>
<sequence length="770" mass="82248">MRDGLCRSTLKRARSLEELSPVSSAASAGTGRVDDMEEAPLRKRRRTSSLCSEHSALEEAEQLTDEGQIHLGVPIREDVGGMRRDEEEASFESPLSQVTRPSFLAVLSSSEEATRPALDTVMEGDEIDVWLTHGLPGSTHFDQVHAAQSSHSQVSESSPSVMSLGSETSEASTPVEGSESEEESAGIGEAVEALEGNSEQSSTRSTDEEVLMEEVEVHGGEEHSEEAEVMEDESEMQELDMDNAELLPAHESEIGKPDATHDEEYSDGEEEEEEEGAKTPTADSLLEYKAVEDTNLIESSSESLQFSPDEEVESPLGSGPIEWDHSPTSSGGLPQLDEPSSQQSQSEELEILGSEPAEDEANDEGSTAEEHYDHEGRVEERSGVLDDAGGDREAVDAMEPPPIPMSATGRPLRRAAIAALEEIHAEAASNTRPHHFHSASDAADFQDEHGQMAEEEYSPMKTSPRRRSPRKGNKAEASTESVSMAMNPSSAGVVSMMSSEDKEASVQSPTGSALANEGSIVEDLSSLPASSVQSVPVTPAPRRTPRGGGRLTQISCSPTVRRTTRASALEAMDRIHSIAVGRDVAHASESGGTSDGDRMEAATALLEAIGEDHARAARERSSRESPPSKSMKSRDLHVPPSIDPPIHRPVTAEKGDNESLASSSVRGDVEKDVEGLPKIRHSARLQAKAQADSSAPSSSNTSPERRRKSRSSATSSSATSEVTPTKARKRPASTVAAKSKTKSKRGRLAAIPEEPQTTKRPTGRGGRNAG</sequence>
<evidence type="ECO:0000313" key="2">
    <source>
        <dbReference type="EMBL" id="EER09270.1"/>
    </source>
</evidence>
<feature type="region of interest" description="Disordered" evidence="1">
    <location>
        <begin position="424"/>
        <end position="563"/>
    </location>
</feature>
<organism evidence="3">
    <name type="scientific">Perkinsus marinus (strain ATCC 50983 / TXsc)</name>
    <dbReference type="NCBI Taxonomy" id="423536"/>
    <lineage>
        <taxon>Eukaryota</taxon>
        <taxon>Sar</taxon>
        <taxon>Alveolata</taxon>
        <taxon>Perkinsozoa</taxon>
        <taxon>Perkinsea</taxon>
        <taxon>Perkinsida</taxon>
        <taxon>Perkinsidae</taxon>
        <taxon>Perkinsus</taxon>
    </lineage>
</organism>
<dbReference type="EMBL" id="GG678487">
    <property type="protein sequence ID" value="EER09270.1"/>
    <property type="molecule type" value="Genomic_DNA"/>
</dbReference>
<dbReference type="GeneID" id="9065611"/>
<dbReference type="OMA" id="LESDWHD"/>
<dbReference type="InParanoid" id="C5L201"/>
<feature type="compositionally biased region" description="Basic and acidic residues" evidence="1">
    <location>
        <begin position="610"/>
        <end position="623"/>
    </location>
</feature>
<dbReference type="RefSeq" id="XP_002777454.1">
    <property type="nucleotide sequence ID" value="XM_002777408.1"/>
</dbReference>
<accession>C5L201</accession>
<keyword evidence="3" id="KW-1185">Reference proteome</keyword>
<proteinExistence type="predicted"/>
<feature type="compositionally biased region" description="Low complexity" evidence="1">
    <location>
        <begin position="333"/>
        <end position="346"/>
    </location>
</feature>
<reference evidence="2 3" key="1">
    <citation type="submission" date="2008-07" db="EMBL/GenBank/DDBJ databases">
        <authorList>
            <person name="El-Sayed N."/>
            <person name="Caler E."/>
            <person name="Inman J."/>
            <person name="Amedeo P."/>
            <person name="Hass B."/>
            <person name="Wortman J."/>
        </authorList>
    </citation>
    <scope>NUCLEOTIDE SEQUENCE [LARGE SCALE GENOMIC DNA]</scope>
    <source>
        <strain evidence="3">ATCC 50983 / TXsc</strain>
    </source>
</reference>
<feature type="compositionally biased region" description="Low complexity" evidence="1">
    <location>
        <begin position="149"/>
        <end position="166"/>
    </location>
</feature>
<feature type="compositionally biased region" description="Acidic residues" evidence="1">
    <location>
        <begin position="356"/>
        <end position="367"/>
    </location>
</feature>
<gene>
    <name evidence="2" type="ORF">Pmar_PMAR013496</name>
</gene>
<feature type="compositionally biased region" description="Basic and acidic residues" evidence="1">
    <location>
        <begin position="248"/>
        <end position="263"/>
    </location>
</feature>
<feature type="compositionally biased region" description="Acidic residues" evidence="1">
    <location>
        <begin position="223"/>
        <end position="243"/>
    </location>
</feature>
<evidence type="ECO:0000313" key="3">
    <source>
        <dbReference type="Proteomes" id="UP000007800"/>
    </source>
</evidence>
<feature type="compositionally biased region" description="Basic and acidic residues" evidence="1">
    <location>
        <begin position="368"/>
        <end position="395"/>
    </location>
</feature>
<feature type="compositionally biased region" description="Basic residues" evidence="1">
    <location>
        <begin position="463"/>
        <end position="472"/>
    </location>
</feature>
<feature type="compositionally biased region" description="Low complexity" evidence="1">
    <location>
        <begin position="711"/>
        <end position="720"/>
    </location>
</feature>
<feature type="compositionally biased region" description="Polar residues" evidence="1">
    <location>
        <begin position="476"/>
        <end position="498"/>
    </location>
</feature>
<feature type="compositionally biased region" description="Polar residues" evidence="1">
    <location>
        <begin position="552"/>
        <end position="561"/>
    </location>
</feature>
<name>C5L201_PERM5</name>
<feature type="compositionally biased region" description="Low complexity" evidence="1">
    <location>
        <begin position="687"/>
        <end position="702"/>
    </location>
</feature>
<evidence type="ECO:0000256" key="1">
    <source>
        <dbReference type="SAM" id="MobiDB-lite"/>
    </source>
</evidence>
<dbReference type="Proteomes" id="UP000007800">
    <property type="component" value="Unassembled WGS sequence"/>
</dbReference>